<evidence type="ECO:0000256" key="1">
    <source>
        <dbReference type="SAM" id="SignalP"/>
    </source>
</evidence>
<comment type="caution">
    <text evidence="2">The sequence shown here is derived from an EMBL/GenBank/DDBJ whole genome shotgun (WGS) entry which is preliminary data.</text>
</comment>
<dbReference type="Proteomes" id="UP000565579">
    <property type="component" value="Unassembled WGS sequence"/>
</dbReference>
<keyword evidence="1" id="KW-0732">Signal</keyword>
<name>A0A7X0TXM2_9ACTN</name>
<proteinExistence type="predicted"/>
<reference evidence="2 3" key="1">
    <citation type="submission" date="2020-08" db="EMBL/GenBank/DDBJ databases">
        <title>Sequencing the genomes of 1000 actinobacteria strains.</title>
        <authorList>
            <person name="Klenk H.-P."/>
        </authorList>
    </citation>
    <scope>NUCLEOTIDE SEQUENCE [LARGE SCALE GENOMIC DNA]</scope>
    <source>
        <strain evidence="2 3">DSM 43768</strain>
    </source>
</reference>
<dbReference type="EMBL" id="JACHMI010000001">
    <property type="protein sequence ID" value="MBB6547380.1"/>
    <property type="molecule type" value="Genomic_DNA"/>
</dbReference>
<feature type="chain" id="PRO_5031479041" evidence="1">
    <location>
        <begin position="29"/>
        <end position="222"/>
    </location>
</feature>
<evidence type="ECO:0000313" key="2">
    <source>
        <dbReference type="EMBL" id="MBB6547380.1"/>
    </source>
</evidence>
<feature type="signal peptide" evidence="1">
    <location>
        <begin position="1"/>
        <end position="28"/>
    </location>
</feature>
<accession>A0A7X0TXM2</accession>
<keyword evidence="3" id="KW-1185">Reference proteome</keyword>
<dbReference type="AlphaFoldDB" id="A0A7X0TXM2"/>
<protein>
    <submittedName>
        <fullName evidence="2">Uncharacterized protein</fullName>
    </submittedName>
</protein>
<organism evidence="2 3">
    <name type="scientific">Nonomuraea rubra</name>
    <dbReference type="NCBI Taxonomy" id="46180"/>
    <lineage>
        <taxon>Bacteria</taxon>
        <taxon>Bacillati</taxon>
        <taxon>Actinomycetota</taxon>
        <taxon>Actinomycetes</taxon>
        <taxon>Streptosporangiales</taxon>
        <taxon>Streptosporangiaceae</taxon>
        <taxon>Nonomuraea</taxon>
    </lineage>
</organism>
<gene>
    <name evidence="2" type="ORF">HD593_002175</name>
</gene>
<dbReference type="RefSeq" id="WP_221524720.1">
    <property type="nucleotide sequence ID" value="NZ_BAAAXY010000176.1"/>
</dbReference>
<evidence type="ECO:0000313" key="3">
    <source>
        <dbReference type="Proteomes" id="UP000565579"/>
    </source>
</evidence>
<sequence length="222" mass="23788">MRALVRVARILAVGAAVFAAAPAAPASAGPFPPIPGVPGAPSVPAPTASCFQFPYFGPKGHANFDFGPEIVRLLDERGVRVEGIAPIEAKPGNKGIYMPIGWKQDHIDPCNGVYYPGGFVLNDVESGHTAAIHDIYLRPDGAHAQVEIDGEPQGEQLVATYRLEEFLPNVPTPRPLEGGIGPRHWPFYTSAYLSRTIRDLTGIPLNEGDYLANLDAVVQYVP</sequence>